<dbReference type="InterPro" id="IPR036291">
    <property type="entry name" value="NAD(P)-bd_dom_sf"/>
</dbReference>
<accession>A0AAD8E6F7</accession>
<organism evidence="3 4">
    <name type="scientific">Diploptera punctata</name>
    <name type="common">Pacific beetle cockroach</name>
    <dbReference type="NCBI Taxonomy" id="6984"/>
    <lineage>
        <taxon>Eukaryota</taxon>
        <taxon>Metazoa</taxon>
        <taxon>Ecdysozoa</taxon>
        <taxon>Arthropoda</taxon>
        <taxon>Hexapoda</taxon>
        <taxon>Insecta</taxon>
        <taxon>Pterygota</taxon>
        <taxon>Neoptera</taxon>
        <taxon>Polyneoptera</taxon>
        <taxon>Dictyoptera</taxon>
        <taxon>Blattodea</taxon>
        <taxon>Blaberoidea</taxon>
        <taxon>Blaberidae</taxon>
        <taxon>Diplopterinae</taxon>
        <taxon>Diploptera</taxon>
    </lineage>
</organism>
<keyword evidence="1" id="KW-0560">Oxidoreductase</keyword>
<evidence type="ECO:0000259" key="2">
    <source>
        <dbReference type="Pfam" id="PF07993"/>
    </source>
</evidence>
<dbReference type="Proteomes" id="UP001233999">
    <property type="component" value="Unassembled WGS sequence"/>
</dbReference>
<dbReference type="PANTHER" id="PTHR11011">
    <property type="entry name" value="MALE STERILITY PROTEIN 2-RELATED"/>
    <property type="match status" value="1"/>
</dbReference>
<feature type="domain" description="Thioester reductase (TE)" evidence="2">
    <location>
        <begin position="23"/>
        <end position="185"/>
    </location>
</feature>
<dbReference type="Pfam" id="PF07993">
    <property type="entry name" value="NAD_binding_4"/>
    <property type="match status" value="1"/>
</dbReference>
<keyword evidence="1" id="KW-0444">Lipid biosynthesis</keyword>
<dbReference type="GO" id="GO:0005777">
    <property type="term" value="C:peroxisome"/>
    <property type="evidence" value="ECO:0007669"/>
    <property type="project" value="TreeGrafter"/>
</dbReference>
<dbReference type="InterPro" id="IPR013120">
    <property type="entry name" value="FAR_NAD-bd"/>
</dbReference>
<reference evidence="3" key="1">
    <citation type="journal article" date="2023" name="IScience">
        <title>Live-bearing cockroach genome reveals convergent evolutionary mechanisms linked to viviparity in insects and beyond.</title>
        <authorList>
            <person name="Fouks B."/>
            <person name="Harrison M.C."/>
            <person name="Mikhailova A.A."/>
            <person name="Marchal E."/>
            <person name="English S."/>
            <person name="Carruthers M."/>
            <person name="Jennings E.C."/>
            <person name="Chiamaka E.L."/>
            <person name="Frigard R.A."/>
            <person name="Pippel M."/>
            <person name="Attardo G.M."/>
            <person name="Benoit J.B."/>
            <person name="Bornberg-Bauer E."/>
            <person name="Tobe S.S."/>
        </authorList>
    </citation>
    <scope>NUCLEOTIDE SEQUENCE</scope>
    <source>
        <strain evidence="3">Stay&amp;Tobe</strain>
    </source>
</reference>
<proteinExistence type="inferred from homology"/>
<keyword evidence="4" id="KW-1185">Reference proteome</keyword>
<reference evidence="3" key="2">
    <citation type="submission" date="2023-05" db="EMBL/GenBank/DDBJ databases">
        <authorList>
            <person name="Fouks B."/>
        </authorList>
    </citation>
    <scope>NUCLEOTIDE SEQUENCE</scope>
    <source>
        <strain evidence="3">Stay&amp;Tobe</strain>
        <tissue evidence="3">Testes</tissue>
    </source>
</reference>
<sequence>MASTNGHGKLSINETFSGSKILITGATGFIGSVVLEKMLRSCPDIATIYVLMRSRGGTDVHDRVKNLFRTPLFKKITPELQNKVVAISGDVSKPSLGLSDEDRAELCLQVTIVFHVAASINFNATLQSAVRTNLMGTKRILELCYDMPAIKALVFVSSAFCNSMLGSVLVEQVYPPDRDPNEIIELMQVMSPQAIVKATPK</sequence>
<comment type="caution">
    <text evidence="3">The sequence shown here is derived from an EMBL/GenBank/DDBJ whole genome shotgun (WGS) entry which is preliminary data.</text>
</comment>
<dbReference type="GO" id="GO:0102965">
    <property type="term" value="F:alcohol-forming long-chain fatty acyl-CoA reductase activity"/>
    <property type="evidence" value="ECO:0007669"/>
    <property type="project" value="UniProtKB-EC"/>
</dbReference>
<comment type="similarity">
    <text evidence="1">Belongs to the fatty acyl-CoA reductase family.</text>
</comment>
<name>A0AAD8E6F7_DIPPU</name>
<evidence type="ECO:0000313" key="3">
    <source>
        <dbReference type="EMBL" id="KAJ9578546.1"/>
    </source>
</evidence>
<dbReference type="PANTHER" id="PTHR11011:SF116">
    <property type="entry name" value="FATTY ACYL-COA REDUCTASE CG5065-RELATED"/>
    <property type="match status" value="1"/>
</dbReference>
<keyword evidence="1" id="KW-0521">NADP</keyword>
<comment type="catalytic activity">
    <reaction evidence="1">
        <text>a long-chain fatty acyl-CoA + 2 NADPH + 2 H(+) = a long-chain primary fatty alcohol + 2 NADP(+) + CoA</text>
        <dbReference type="Rhea" id="RHEA:52716"/>
        <dbReference type="ChEBI" id="CHEBI:15378"/>
        <dbReference type="ChEBI" id="CHEBI:57287"/>
        <dbReference type="ChEBI" id="CHEBI:57783"/>
        <dbReference type="ChEBI" id="CHEBI:58349"/>
        <dbReference type="ChEBI" id="CHEBI:77396"/>
        <dbReference type="ChEBI" id="CHEBI:83139"/>
        <dbReference type="EC" id="1.2.1.84"/>
    </reaction>
</comment>
<gene>
    <name evidence="3" type="ORF">L9F63_005275</name>
</gene>
<evidence type="ECO:0000313" key="4">
    <source>
        <dbReference type="Proteomes" id="UP001233999"/>
    </source>
</evidence>
<dbReference type="Gene3D" id="3.40.50.720">
    <property type="entry name" value="NAD(P)-binding Rossmann-like Domain"/>
    <property type="match status" value="1"/>
</dbReference>
<comment type="function">
    <text evidence="1">Catalyzes the reduction of fatty acyl-CoA to fatty alcohols.</text>
</comment>
<dbReference type="EMBL" id="JASPKZ010008874">
    <property type="protein sequence ID" value="KAJ9578546.1"/>
    <property type="molecule type" value="Genomic_DNA"/>
</dbReference>
<dbReference type="InterPro" id="IPR026055">
    <property type="entry name" value="FAR"/>
</dbReference>
<dbReference type="GO" id="GO:0080019">
    <property type="term" value="F:alcohol-forming very long-chain fatty acyl-CoA reductase activity"/>
    <property type="evidence" value="ECO:0007669"/>
    <property type="project" value="InterPro"/>
</dbReference>
<dbReference type="GO" id="GO:0035336">
    <property type="term" value="P:long-chain fatty-acyl-CoA metabolic process"/>
    <property type="evidence" value="ECO:0007669"/>
    <property type="project" value="TreeGrafter"/>
</dbReference>
<dbReference type="SUPFAM" id="SSF51735">
    <property type="entry name" value="NAD(P)-binding Rossmann-fold domains"/>
    <property type="match status" value="1"/>
</dbReference>
<evidence type="ECO:0000256" key="1">
    <source>
        <dbReference type="RuleBase" id="RU363097"/>
    </source>
</evidence>
<keyword evidence="1" id="KW-0443">Lipid metabolism</keyword>
<protein>
    <recommendedName>
        <fullName evidence="1">Fatty acyl-CoA reductase</fullName>
        <ecNumber evidence="1">1.2.1.84</ecNumber>
    </recommendedName>
</protein>
<dbReference type="AlphaFoldDB" id="A0AAD8E6F7"/>
<dbReference type="EC" id="1.2.1.84" evidence="1"/>